<organism evidence="1 2">
    <name type="scientific">Rhododendron molle</name>
    <name type="common">Chinese azalea</name>
    <name type="synonym">Azalea mollis</name>
    <dbReference type="NCBI Taxonomy" id="49168"/>
    <lineage>
        <taxon>Eukaryota</taxon>
        <taxon>Viridiplantae</taxon>
        <taxon>Streptophyta</taxon>
        <taxon>Embryophyta</taxon>
        <taxon>Tracheophyta</taxon>
        <taxon>Spermatophyta</taxon>
        <taxon>Magnoliopsida</taxon>
        <taxon>eudicotyledons</taxon>
        <taxon>Gunneridae</taxon>
        <taxon>Pentapetalae</taxon>
        <taxon>asterids</taxon>
        <taxon>Ericales</taxon>
        <taxon>Ericaceae</taxon>
        <taxon>Ericoideae</taxon>
        <taxon>Rhodoreae</taxon>
        <taxon>Rhododendron</taxon>
    </lineage>
</organism>
<accession>A0ACC0LEC9</accession>
<name>A0ACC0LEC9_RHOML</name>
<evidence type="ECO:0000313" key="1">
    <source>
        <dbReference type="EMBL" id="KAI8527039.1"/>
    </source>
</evidence>
<protein>
    <submittedName>
        <fullName evidence="1">Uncharacterized protein</fullName>
    </submittedName>
</protein>
<dbReference type="Proteomes" id="UP001062846">
    <property type="component" value="Chromosome 12"/>
</dbReference>
<reference evidence="1" key="1">
    <citation type="submission" date="2022-02" db="EMBL/GenBank/DDBJ databases">
        <title>Plant Genome Project.</title>
        <authorList>
            <person name="Zhang R.-G."/>
        </authorList>
    </citation>
    <scope>NUCLEOTIDE SEQUENCE</scope>
    <source>
        <strain evidence="1">AT1</strain>
    </source>
</reference>
<gene>
    <name evidence="1" type="ORF">RHMOL_Rhmol12G0045700</name>
</gene>
<dbReference type="EMBL" id="CM046399">
    <property type="protein sequence ID" value="KAI8527039.1"/>
    <property type="molecule type" value="Genomic_DNA"/>
</dbReference>
<proteinExistence type="predicted"/>
<comment type="caution">
    <text evidence="1">The sequence shown here is derived from an EMBL/GenBank/DDBJ whole genome shotgun (WGS) entry which is preliminary data.</text>
</comment>
<keyword evidence="2" id="KW-1185">Reference proteome</keyword>
<sequence>MKILPVKKRTRRKETAELTIAVQNTTGAVASMSEADASRGPKRSHAVPMTILANTAPETAAMPALPMSVAVRLRLSRMTGSRGGAAKEETKQQKKENQARWNARMCGAAAENGRNTVALCSESTGIGNFSELGFGGG</sequence>
<evidence type="ECO:0000313" key="2">
    <source>
        <dbReference type="Proteomes" id="UP001062846"/>
    </source>
</evidence>